<dbReference type="Proteomes" id="UP000001426">
    <property type="component" value="Chromosome"/>
</dbReference>
<evidence type="ECO:0000313" key="4">
    <source>
        <dbReference type="Proteomes" id="UP000001426"/>
    </source>
</evidence>
<gene>
    <name evidence="2" type="ordered locus">RPA4534</name>
    <name evidence="3" type="ORF">TX73_023555</name>
</gene>
<reference evidence="3" key="1">
    <citation type="submission" date="2003-07" db="EMBL/GenBank/DDBJ databases">
        <authorList>
            <consortium name="Rhodopseudomonas genome consortium"/>
            <person name="Larimer F."/>
            <person name="Harwood C."/>
        </authorList>
    </citation>
    <scope>NUCLEOTIDE SEQUENCE</scope>
    <source>
        <strain evidence="3">CGA009</strain>
    </source>
</reference>
<dbReference type="AlphaFoldDB" id="Q6N175"/>
<dbReference type="Pfam" id="PF12071">
    <property type="entry name" value="DUF3551"/>
    <property type="match status" value="1"/>
</dbReference>
<dbReference type="KEGG" id="rpa:TX73_023555"/>
<accession>Q6N175</accession>
<dbReference type="InterPro" id="IPR021937">
    <property type="entry name" value="DUF3551"/>
</dbReference>
<dbReference type="EMBL" id="BX572607">
    <property type="protein sequence ID" value="CAE29974.1"/>
    <property type="molecule type" value="Genomic_DNA"/>
</dbReference>
<dbReference type="EMBL" id="CP116810">
    <property type="protein sequence ID" value="WCL94738.1"/>
    <property type="molecule type" value="Genomic_DNA"/>
</dbReference>
<dbReference type="eggNOG" id="ENOG50319AY">
    <property type="taxonomic scope" value="Bacteria"/>
</dbReference>
<dbReference type="HOGENOM" id="CLU_1676498_0_0_5"/>
<reference evidence="2 4" key="2">
    <citation type="journal article" date="2004" name="Nat. Biotechnol.">
        <title>Complete genome sequence of the metabolically versatile photosynthetic bacterium Rhodopseudomonas palustris.</title>
        <authorList>
            <person name="Larimer F.W."/>
            <person name="Chain P."/>
            <person name="Hauser L."/>
            <person name="Lamerdin J."/>
            <person name="Malfatti S."/>
            <person name="Do L."/>
            <person name="Land M.L."/>
            <person name="Pelletier D.A."/>
            <person name="Beatty J.T."/>
            <person name="Lang A.S."/>
            <person name="Tabita F.R."/>
            <person name="Gibson J.L."/>
            <person name="Hanson T.E."/>
            <person name="Bobst C."/>
            <person name="Torres J.L."/>
            <person name="Peres C."/>
            <person name="Harrison F.H."/>
            <person name="Gibson J."/>
            <person name="Harwood C.S."/>
        </authorList>
    </citation>
    <scope>NUCLEOTIDE SEQUENCE [LARGE SCALE GENOMIC DNA]</scope>
    <source>
        <strain evidence="4">ATCC BAA-98 / CGA009</strain>
        <strain evidence="2">CGA009</strain>
    </source>
</reference>
<evidence type="ECO:0000313" key="3">
    <source>
        <dbReference type="EMBL" id="WCL94738.1"/>
    </source>
</evidence>
<organism evidence="2">
    <name type="scientific">Rhodopseudomonas palustris (strain ATCC BAA-98 / CGA009)</name>
    <dbReference type="NCBI Taxonomy" id="258594"/>
    <lineage>
        <taxon>Bacteria</taxon>
        <taxon>Pseudomonadati</taxon>
        <taxon>Pseudomonadota</taxon>
        <taxon>Alphaproteobacteria</taxon>
        <taxon>Hyphomicrobiales</taxon>
        <taxon>Nitrobacteraceae</taxon>
        <taxon>Rhodopseudomonas</taxon>
    </lineage>
</organism>
<proteinExistence type="predicted"/>
<reference evidence="3" key="3">
    <citation type="submission" date="2022-12" db="EMBL/GenBank/DDBJ databases">
        <title>Complete genome sequence of Rhodopseudomonas palustris CGA0092 and corrections to the R. palustris CGA009 genome sequence.</title>
        <authorList>
            <person name="Mazny B.R."/>
            <person name="Sheff O.F."/>
            <person name="LaSarre B."/>
            <person name="McKinlay A."/>
            <person name="McKinlay J.B."/>
        </authorList>
    </citation>
    <scope>NUCLEOTIDE SEQUENCE</scope>
    <source>
        <strain evidence="3">CGA009</strain>
    </source>
</reference>
<sequence>MQANGRACWSFRERTGRRGHFRRGVVSKGDCRSGLRRRPSVDANRSPGRNDQADDGLVRQIKGGSSNAIEMEDCRDAADRRPCAGAGLFAAATPAEARDYPYCLTSPGYGYPGECSYASYGQCRAAASGRLADCIVNPRAAFREPRHRDYRTYGQSW</sequence>
<dbReference type="STRING" id="258594.RPA4534"/>
<evidence type="ECO:0000256" key="1">
    <source>
        <dbReference type="SAM" id="MobiDB-lite"/>
    </source>
</evidence>
<evidence type="ECO:0000313" key="2">
    <source>
        <dbReference type="EMBL" id="CAE29974.1"/>
    </source>
</evidence>
<keyword evidence="4" id="KW-1185">Reference proteome</keyword>
<feature type="region of interest" description="Disordered" evidence="1">
    <location>
        <begin position="31"/>
        <end position="56"/>
    </location>
</feature>
<name>Q6N175_RHOPA</name>
<protein>
    <submittedName>
        <fullName evidence="3">DUF3551 domain-containing protein</fullName>
    </submittedName>
</protein>